<feature type="transmembrane region" description="Helical" evidence="10">
    <location>
        <begin position="164"/>
        <end position="184"/>
    </location>
</feature>
<comment type="similarity">
    <text evidence="9">Belongs to the monovalent cation:proton antiporter 2 (CPA2) transporter (TC 2.A.37) family. CHX (TC 2.A.37.4) subfamily.</text>
</comment>
<dbReference type="RefSeq" id="XP_030963879.1">
    <property type="nucleotide sequence ID" value="XM_031108019.1"/>
</dbReference>
<evidence type="ECO:0000313" key="14">
    <source>
        <dbReference type="EnsemblPlants" id="QL01p026300:mrna"/>
    </source>
</evidence>
<dbReference type="InterPro" id="IPR057290">
    <property type="entry name" value="CHX17_C"/>
</dbReference>
<dbReference type="InterPro" id="IPR057291">
    <property type="entry name" value="CHX17_2nd"/>
</dbReference>
<organism evidence="14 15">
    <name type="scientific">Quercus lobata</name>
    <name type="common">Valley oak</name>
    <dbReference type="NCBI Taxonomy" id="97700"/>
    <lineage>
        <taxon>Eukaryota</taxon>
        <taxon>Viridiplantae</taxon>
        <taxon>Streptophyta</taxon>
        <taxon>Embryophyta</taxon>
        <taxon>Tracheophyta</taxon>
        <taxon>Spermatophyta</taxon>
        <taxon>Magnoliopsida</taxon>
        <taxon>eudicotyledons</taxon>
        <taxon>Gunneridae</taxon>
        <taxon>Pentapetalae</taxon>
        <taxon>rosids</taxon>
        <taxon>fabids</taxon>
        <taxon>Fagales</taxon>
        <taxon>Fagaceae</taxon>
        <taxon>Quercus</taxon>
    </lineage>
</organism>
<evidence type="ECO:0000256" key="1">
    <source>
        <dbReference type="ARBA" id="ARBA00004141"/>
    </source>
</evidence>
<dbReference type="Gene3D" id="1.20.1530.20">
    <property type="match status" value="1"/>
</dbReference>
<feature type="transmembrane region" description="Helical" evidence="10">
    <location>
        <begin position="414"/>
        <end position="434"/>
    </location>
</feature>
<feature type="transmembrane region" description="Helical" evidence="10">
    <location>
        <begin position="230"/>
        <end position="250"/>
    </location>
</feature>
<dbReference type="InterPro" id="IPR038770">
    <property type="entry name" value="Na+/solute_symporter_sf"/>
</dbReference>
<dbReference type="GO" id="GO:0006813">
    <property type="term" value="P:potassium ion transport"/>
    <property type="evidence" value="ECO:0007669"/>
    <property type="project" value="UniProtKB-KW"/>
</dbReference>
<dbReference type="PANTHER" id="PTHR32468:SF109">
    <property type="entry name" value="CATION_H(+) ANTIPORTER 24-RELATED"/>
    <property type="match status" value="1"/>
</dbReference>
<dbReference type="Pfam" id="PF23256">
    <property type="entry name" value="CHX17_2nd"/>
    <property type="match status" value="1"/>
</dbReference>
<dbReference type="InterPro" id="IPR050794">
    <property type="entry name" value="CPA2_transporter"/>
</dbReference>
<feature type="transmembrane region" description="Helical" evidence="10">
    <location>
        <begin position="446"/>
        <end position="468"/>
    </location>
</feature>
<dbReference type="EMBL" id="LRBV02000001">
    <property type="status" value="NOT_ANNOTATED_CDS"/>
    <property type="molecule type" value="Genomic_DNA"/>
</dbReference>
<evidence type="ECO:0000313" key="15">
    <source>
        <dbReference type="Proteomes" id="UP000594261"/>
    </source>
</evidence>
<evidence type="ECO:0000259" key="12">
    <source>
        <dbReference type="Pfam" id="PF23256"/>
    </source>
</evidence>
<keyword evidence="3" id="KW-0633">Potassium transport</keyword>
<feature type="transmembrane region" description="Helical" evidence="10">
    <location>
        <begin position="196"/>
        <end position="218"/>
    </location>
</feature>
<evidence type="ECO:0000256" key="5">
    <source>
        <dbReference type="ARBA" id="ARBA00022958"/>
    </source>
</evidence>
<evidence type="ECO:0000256" key="6">
    <source>
        <dbReference type="ARBA" id="ARBA00022989"/>
    </source>
</evidence>
<dbReference type="EnsemblPlants" id="QL01p026300:mrna">
    <property type="protein sequence ID" value="QL01p026300:mrna"/>
    <property type="gene ID" value="QL01p026300"/>
</dbReference>
<evidence type="ECO:0008006" key="16">
    <source>
        <dbReference type="Google" id="ProtNLM"/>
    </source>
</evidence>
<dbReference type="Gene3D" id="3.40.50.12370">
    <property type="match status" value="1"/>
</dbReference>
<accession>A0A7N2KP08</accession>
<dbReference type="GO" id="GO:0012505">
    <property type="term" value="C:endomembrane system"/>
    <property type="evidence" value="ECO:0007669"/>
    <property type="project" value="TreeGrafter"/>
</dbReference>
<keyword evidence="8 10" id="KW-0472">Membrane</keyword>
<gene>
    <name evidence="14" type="primary">LOC115985041</name>
</gene>
<dbReference type="Pfam" id="PF00999">
    <property type="entry name" value="Na_H_Exchanger"/>
    <property type="match status" value="1"/>
</dbReference>
<sequence>MVRVYPIYRSLAPSNHSDGFRSTMKVQVAELHAPTNVIQSPEMILTCHSIQSTHPYGIFYGENPLNSSFTLLLLEITLVIVIIQILRFLLKPLKQPRIVAEIIGGIIIGPSVLGHNKKFFSCMFPDNTQYVLRNIGLMGFMYFGFVIGVKMDLSLVKKAGKKEMYIAFAGMVFPLIIVVLAAMIMRQSMDKDLAKFASIGAISSSMAITSFPCIYTILEELNLLSSEVGRMSLSTSMICDAIGLNAFYAFEAAKQGETKPMAALWYLISLAVLVAFCVIFVGRGMQWIVDHTPEGDPVDQGYVVAILLLVLVMGFLTDFFGVAIATGPMMLGLVIPDGPPLGSTLVARCETLIFELLMPIAFIFIGITTDVYSMAAVGWVHLSPLFALALIGYFSKLLVTAMAAVFVNVPLRESFTLSFILSLRGQVEILLYLHWMDKVIIGQPGFSLLILLTAAVTGTCTALISILYDPTKPYMVNKRRTIQHTSPENEVRIVLCMHDLESVNGLIKLVEVSNPTVTSPFSIFALHLIELVGRAAPLFIDHEEQKLPSKYGSSEAILGALKLYQESQNAYLNLRTFTAVSPKKTMFQDICKLALECKATLVILPFHKEHWDIGGAEIVLAGVRSVNSNVLAHAPCSVGILFDKGNFQRAIPAISTENSVHHHFVLLFLGGADAREALVFADRMAGNRSISLTVIRFLSYNFNGDNEMEKKLDDGLVTWFWVKNEKNDRVVYREVVVRDGDDTIAAIQAMNSESYDLWIVGRKHGINPVLLEGLTKWSANQELGVIGDYLTSGDLGSSASVLVMQQQVMRSNVGTTPCSLGIFPCNSC</sequence>
<dbReference type="Pfam" id="PF23259">
    <property type="entry name" value="CHX17_C"/>
    <property type="match status" value="1"/>
</dbReference>
<evidence type="ECO:0000256" key="8">
    <source>
        <dbReference type="ARBA" id="ARBA00023136"/>
    </source>
</evidence>
<feature type="transmembrane region" description="Helical" evidence="10">
    <location>
        <begin position="69"/>
        <end position="90"/>
    </location>
</feature>
<keyword evidence="7" id="KW-0406">Ion transport</keyword>
<proteinExistence type="inferred from homology"/>
<dbReference type="Gramene" id="QL01p026300:mrna">
    <property type="protein sequence ID" value="QL01p026300:mrna"/>
    <property type="gene ID" value="QL01p026300"/>
</dbReference>
<name>A0A7N2KP08_QUELO</name>
<dbReference type="PANTHER" id="PTHR32468">
    <property type="entry name" value="CATION/H + ANTIPORTER"/>
    <property type="match status" value="1"/>
</dbReference>
<dbReference type="KEGG" id="qlo:115985041"/>
<dbReference type="GO" id="GO:0015297">
    <property type="term" value="F:antiporter activity"/>
    <property type="evidence" value="ECO:0007669"/>
    <property type="project" value="InterPro"/>
</dbReference>
<feature type="domain" description="Cation/H(+) antiporter C-terminal" evidence="13">
    <location>
        <begin position="666"/>
        <end position="807"/>
    </location>
</feature>
<reference evidence="14 15" key="1">
    <citation type="journal article" date="2016" name="G3 (Bethesda)">
        <title>First Draft Assembly and Annotation of the Genome of a California Endemic Oak Quercus lobata Nee (Fagaceae).</title>
        <authorList>
            <person name="Sork V.L."/>
            <person name="Fitz-Gibbon S.T."/>
            <person name="Puiu D."/>
            <person name="Crepeau M."/>
            <person name="Gugger P.F."/>
            <person name="Sherman R."/>
            <person name="Stevens K."/>
            <person name="Langley C.H."/>
            <person name="Pellegrini M."/>
            <person name="Salzberg S.L."/>
        </authorList>
    </citation>
    <scope>NUCLEOTIDE SEQUENCE [LARGE SCALE GENOMIC DNA]</scope>
    <source>
        <strain evidence="14 15">cv. SW786</strain>
    </source>
</reference>
<dbReference type="AlphaFoldDB" id="A0A7N2KP08"/>
<evidence type="ECO:0000256" key="7">
    <source>
        <dbReference type="ARBA" id="ARBA00023065"/>
    </source>
</evidence>
<dbReference type="GeneID" id="115985041"/>
<evidence type="ECO:0000259" key="11">
    <source>
        <dbReference type="Pfam" id="PF00999"/>
    </source>
</evidence>
<evidence type="ECO:0000256" key="10">
    <source>
        <dbReference type="SAM" id="Phobius"/>
    </source>
</evidence>
<dbReference type="OrthoDB" id="1861329at2759"/>
<keyword evidence="4 10" id="KW-0812">Transmembrane</keyword>
<keyword evidence="5" id="KW-0630">Potassium</keyword>
<evidence type="ECO:0000256" key="3">
    <source>
        <dbReference type="ARBA" id="ARBA00022538"/>
    </source>
</evidence>
<feature type="domain" description="Cation/H(+) antiporter central" evidence="12">
    <location>
        <begin position="523"/>
        <end position="646"/>
    </location>
</feature>
<feature type="transmembrane region" description="Helical" evidence="10">
    <location>
        <begin position="356"/>
        <end position="379"/>
    </location>
</feature>
<feature type="transmembrane region" description="Helical" evidence="10">
    <location>
        <begin position="262"/>
        <end position="282"/>
    </location>
</feature>
<feature type="transmembrane region" description="Helical" evidence="10">
    <location>
        <begin position="130"/>
        <end position="149"/>
    </location>
</feature>
<dbReference type="InParanoid" id="A0A7N2KP08"/>
<dbReference type="GO" id="GO:0006885">
    <property type="term" value="P:regulation of pH"/>
    <property type="evidence" value="ECO:0007669"/>
    <property type="project" value="TreeGrafter"/>
</dbReference>
<keyword evidence="2" id="KW-0813">Transport</keyword>
<evidence type="ECO:0000259" key="13">
    <source>
        <dbReference type="Pfam" id="PF23259"/>
    </source>
</evidence>
<feature type="transmembrane region" description="Helical" evidence="10">
    <location>
        <begin position="302"/>
        <end position="335"/>
    </location>
</feature>
<dbReference type="OMA" id="GWHRPAF"/>
<feature type="transmembrane region" description="Helical" evidence="10">
    <location>
        <begin position="385"/>
        <end position="407"/>
    </location>
</feature>
<dbReference type="InterPro" id="IPR006153">
    <property type="entry name" value="Cation/H_exchanger_TM"/>
</dbReference>
<dbReference type="Proteomes" id="UP000594261">
    <property type="component" value="Chromosome 1"/>
</dbReference>
<feature type="domain" description="Cation/H+ exchanger transmembrane" evidence="11">
    <location>
        <begin position="82"/>
        <end position="457"/>
    </location>
</feature>
<dbReference type="GO" id="GO:0016020">
    <property type="term" value="C:membrane"/>
    <property type="evidence" value="ECO:0007669"/>
    <property type="project" value="UniProtKB-SubCell"/>
</dbReference>
<evidence type="ECO:0000256" key="2">
    <source>
        <dbReference type="ARBA" id="ARBA00022448"/>
    </source>
</evidence>
<evidence type="ECO:0000256" key="4">
    <source>
        <dbReference type="ARBA" id="ARBA00022692"/>
    </source>
</evidence>
<keyword evidence="15" id="KW-1185">Reference proteome</keyword>
<comment type="subcellular location">
    <subcellularLocation>
        <location evidence="1">Membrane</location>
        <topology evidence="1">Multi-pass membrane protein</topology>
    </subcellularLocation>
</comment>
<dbReference type="GO" id="GO:1902600">
    <property type="term" value="P:proton transmembrane transport"/>
    <property type="evidence" value="ECO:0007669"/>
    <property type="project" value="InterPro"/>
</dbReference>
<keyword evidence="6 10" id="KW-1133">Transmembrane helix</keyword>
<protein>
    <recommendedName>
        <fullName evidence="16">Cation/H(+) antiporter 24</fullName>
    </recommendedName>
</protein>
<evidence type="ECO:0000256" key="9">
    <source>
        <dbReference type="ARBA" id="ARBA00038341"/>
    </source>
</evidence>
<reference evidence="14" key="2">
    <citation type="submission" date="2021-01" db="UniProtKB">
        <authorList>
            <consortium name="EnsemblPlants"/>
        </authorList>
    </citation>
    <scope>IDENTIFICATION</scope>
</reference>